<dbReference type="InterPro" id="IPR034982">
    <property type="entry name" value="Imelysin-like_IrpA"/>
</dbReference>
<dbReference type="STRING" id="1335309.GA0116948_11922"/>
<evidence type="ECO:0000256" key="1">
    <source>
        <dbReference type="ARBA" id="ARBA00004196"/>
    </source>
</evidence>
<dbReference type="EMBL" id="FMAR01000019">
    <property type="protein sequence ID" value="SCC61676.1"/>
    <property type="molecule type" value="Genomic_DNA"/>
</dbReference>
<dbReference type="Proteomes" id="UP000242818">
    <property type="component" value="Unassembled WGS sequence"/>
</dbReference>
<keyword evidence="2 3" id="KW-0732">Signal</keyword>
<dbReference type="Gene3D" id="1.20.1420.20">
    <property type="entry name" value="M75 peptidase, HXXE motif"/>
    <property type="match status" value="1"/>
</dbReference>
<gene>
    <name evidence="5" type="ORF">GA0116948_11922</name>
</gene>
<dbReference type="InterPro" id="IPR038352">
    <property type="entry name" value="Imelysin_sf"/>
</dbReference>
<evidence type="ECO:0000256" key="3">
    <source>
        <dbReference type="SAM" id="SignalP"/>
    </source>
</evidence>
<dbReference type="RefSeq" id="WP_089715296.1">
    <property type="nucleotide sequence ID" value="NZ_FMAR01000019.1"/>
</dbReference>
<protein>
    <submittedName>
        <fullName evidence="5">Uncharacterized iron-regulated protein</fullName>
    </submittedName>
</protein>
<sequence length="360" mass="38956">MKKIAILAMAAGVVTLAACKKDSNNGGSQSGDFNTIKNTVITDFVNKTAIPGYAALKAKAILFDSAVVVLSKTPTDANLAAAQQSWRDLRTVWEQCEGYLLGPVEDLNYDPHMDTWPVDTSSLNALIKSNTPLDLNTVSSLEDDALHGFHPAEYILWGVDGSKKAADISAREMTYLTSLTQDVVNTCSNIYDSWIPSSGNYAQKVLDAGQGNQPFPTKLQFFQDLANVIGEICNEVGDGKMKDPYLAGTPLTVESPFSGNSLADFKNNVKGALDVYMGNFQGSSATSLHALVSNKNLALDQKVQDKFNAALNSFSSFTLPYEKAILSEKPVCAQSMAAILEARDVMQQDVVQFIQENIKD</sequence>
<accession>A0A1C4G0K8</accession>
<organism evidence="5 6">
    <name type="scientific">Chitinophaga costaii</name>
    <dbReference type="NCBI Taxonomy" id="1335309"/>
    <lineage>
        <taxon>Bacteria</taxon>
        <taxon>Pseudomonadati</taxon>
        <taxon>Bacteroidota</taxon>
        <taxon>Chitinophagia</taxon>
        <taxon>Chitinophagales</taxon>
        <taxon>Chitinophagaceae</taxon>
        <taxon>Chitinophaga</taxon>
    </lineage>
</organism>
<feature type="domain" description="Imelysin-like" evidence="4">
    <location>
        <begin position="49"/>
        <end position="339"/>
    </location>
</feature>
<comment type="subcellular location">
    <subcellularLocation>
        <location evidence="1">Cell envelope</location>
    </subcellularLocation>
</comment>
<evidence type="ECO:0000259" key="4">
    <source>
        <dbReference type="Pfam" id="PF09375"/>
    </source>
</evidence>
<name>A0A1C4G0K8_9BACT</name>
<evidence type="ECO:0000313" key="6">
    <source>
        <dbReference type="Proteomes" id="UP000242818"/>
    </source>
</evidence>
<dbReference type="AlphaFoldDB" id="A0A1C4G0K8"/>
<dbReference type="OrthoDB" id="9764688at2"/>
<evidence type="ECO:0000313" key="5">
    <source>
        <dbReference type="EMBL" id="SCC61676.1"/>
    </source>
</evidence>
<dbReference type="GO" id="GO:0030313">
    <property type="term" value="C:cell envelope"/>
    <property type="evidence" value="ECO:0007669"/>
    <property type="project" value="UniProtKB-SubCell"/>
</dbReference>
<feature type="chain" id="PRO_5008692237" evidence="3">
    <location>
        <begin position="18"/>
        <end position="360"/>
    </location>
</feature>
<evidence type="ECO:0000256" key="2">
    <source>
        <dbReference type="ARBA" id="ARBA00022729"/>
    </source>
</evidence>
<dbReference type="InterPro" id="IPR018976">
    <property type="entry name" value="Imelysin-like"/>
</dbReference>
<feature type="signal peptide" evidence="3">
    <location>
        <begin position="1"/>
        <end position="17"/>
    </location>
</feature>
<dbReference type="PROSITE" id="PS51257">
    <property type="entry name" value="PROKAR_LIPOPROTEIN"/>
    <property type="match status" value="1"/>
</dbReference>
<reference evidence="5 6" key="1">
    <citation type="submission" date="2016-08" db="EMBL/GenBank/DDBJ databases">
        <authorList>
            <person name="Seilhamer J.J."/>
        </authorList>
    </citation>
    <scope>NUCLEOTIDE SEQUENCE [LARGE SCALE GENOMIC DNA]</scope>
    <source>
        <strain evidence="5 6">A37T2</strain>
    </source>
</reference>
<dbReference type="CDD" id="cd14658">
    <property type="entry name" value="Imelysin-like_IrpA"/>
    <property type="match status" value="1"/>
</dbReference>
<keyword evidence="6" id="KW-1185">Reference proteome</keyword>
<dbReference type="Pfam" id="PF09375">
    <property type="entry name" value="Peptidase_M75"/>
    <property type="match status" value="1"/>
</dbReference>
<proteinExistence type="predicted"/>